<protein>
    <submittedName>
        <fullName evidence="3">Glycosyl transferase</fullName>
    </submittedName>
</protein>
<dbReference type="PROSITE" id="PS00221">
    <property type="entry name" value="MIP"/>
    <property type="match status" value="1"/>
</dbReference>
<organism evidence="3 4">
    <name type="scientific">Filimonas zeae</name>
    <dbReference type="NCBI Taxonomy" id="1737353"/>
    <lineage>
        <taxon>Bacteria</taxon>
        <taxon>Pseudomonadati</taxon>
        <taxon>Bacteroidota</taxon>
        <taxon>Chitinophagia</taxon>
        <taxon>Chitinophagales</taxon>
        <taxon>Chitinophagaceae</taxon>
        <taxon>Filimonas</taxon>
    </lineage>
</organism>
<gene>
    <name evidence="3" type="ORF">GCM10011379_48030</name>
</gene>
<dbReference type="CDD" id="cd03784">
    <property type="entry name" value="GT1_Gtf-like"/>
    <property type="match status" value="1"/>
</dbReference>
<dbReference type="InterPro" id="IPR002213">
    <property type="entry name" value="UDP_glucos_trans"/>
</dbReference>
<keyword evidence="1" id="KW-0328">Glycosyltransferase</keyword>
<dbReference type="AlphaFoldDB" id="A0A917J4C9"/>
<keyword evidence="2 3" id="KW-0808">Transferase</keyword>
<comment type="caution">
    <text evidence="3">The sequence shown here is derived from an EMBL/GenBank/DDBJ whole genome shotgun (WGS) entry which is preliminary data.</text>
</comment>
<dbReference type="EMBL" id="BMIB01000005">
    <property type="protein sequence ID" value="GGH79130.1"/>
    <property type="molecule type" value="Genomic_DNA"/>
</dbReference>
<evidence type="ECO:0000256" key="1">
    <source>
        <dbReference type="ARBA" id="ARBA00022676"/>
    </source>
</evidence>
<evidence type="ECO:0000313" key="3">
    <source>
        <dbReference type="EMBL" id="GGH79130.1"/>
    </source>
</evidence>
<sequence>MARFAFVVPPLAGHINPTLSLGAGLLAMGHEVGWISPDEGLRVQLPPGGELLLISYDTTDAEKQQGSDYLDAIARKNVYGIESIKFLYEEVLVPLNRYMYDGIVHWLQTYRPDVVINDHQVFAAAVAAIHCGVPYATSVTAPAAIKMREDLPMVHQWETQQMVALQQQLGLPGELSVACSDVLTLVFTSRAFFGEMELPGSYCFVGPVIQHRPAAVAFNWQRFYARAHKTCILVSIGTTFNHEFKKDFFSKVATALKDEPVTAIVVSDPDLLEEWPENFIVERCVPQLQLLPLLNGVVCHAGHNTVCETLLHGLPLVVIPIAYDQSYVAARVAQVQAGVRLNFKRFHAAHIKNAVHEILHNNSYRMAAAAIQSSFEQAGGTAYAARLLEGLATGVVHC</sequence>
<dbReference type="InterPro" id="IPR050271">
    <property type="entry name" value="UDP-glycosyltransferase"/>
</dbReference>
<keyword evidence="4" id="KW-1185">Reference proteome</keyword>
<dbReference type="InterPro" id="IPR022357">
    <property type="entry name" value="MIP_CS"/>
</dbReference>
<dbReference type="PANTHER" id="PTHR48043:SF145">
    <property type="entry name" value="FI06409P-RELATED"/>
    <property type="match status" value="1"/>
</dbReference>
<dbReference type="PANTHER" id="PTHR48043">
    <property type="entry name" value="EG:EG0003.4 PROTEIN-RELATED"/>
    <property type="match status" value="1"/>
</dbReference>
<dbReference type="Pfam" id="PF00201">
    <property type="entry name" value="UDPGT"/>
    <property type="match status" value="1"/>
</dbReference>
<dbReference type="Gene3D" id="3.40.50.2000">
    <property type="entry name" value="Glycogen Phosphorylase B"/>
    <property type="match status" value="2"/>
</dbReference>
<proteinExistence type="predicted"/>
<reference evidence="3" key="2">
    <citation type="submission" date="2020-09" db="EMBL/GenBank/DDBJ databases">
        <authorList>
            <person name="Sun Q."/>
            <person name="Zhou Y."/>
        </authorList>
    </citation>
    <scope>NUCLEOTIDE SEQUENCE</scope>
    <source>
        <strain evidence="3">CGMCC 1.15290</strain>
    </source>
</reference>
<accession>A0A917J4C9</accession>
<reference evidence="3" key="1">
    <citation type="journal article" date="2014" name="Int. J. Syst. Evol. Microbiol.">
        <title>Complete genome sequence of Corynebacterium casei LMG S-19264T (=DSM 44701T), isolated from a smear-ripened cheese.</title>
        <authorList>
            <consortium name="US DOE Joint Genome Institute (JGI-PGF)"/>
            <person name="Walter F."/>
            <person name="Albersmeier A."/>
            <person name="Kalinowski J."/>
            <person name="Ruckert C."/>
        </authorList>
    </citation>
    <scope>NUCLEOTIDE SEQUENCE</scope>
    <source>
        <strain evidence="3">CGMCC 1.15290</strain>
    </source>
</reference>
<evidence type="ECO:0000313" key="4">
    <source>
        <dbReference type="Proteomes" id="UP000627292"/>
    </source>
</evidence>
<name>A0A917J4C9_9BACT</name>
<evidence type="ECO:0000256" key="2">
    <source>
        <dbReference type="ARBA" id="ARBA00022679"/>
    </source>
</evidence>
<dbReference type="GO" id="GO:0008194">
    <property type="term" value="F:UDP-glycosyltransferase activity"/>
    <property type="evidence" value="ECO:0007669"/>
    <property type="project" value="InterPro"/>
</dbReference>
<dbReference type="SUPFAM" id="SSF53756">
    <property type="entry name" value="UDP-Glycosyltransferase/glycogen phosphorylase"/>
    <property type="match status" value="1"/>
</dbReference>
<dbReference type="Proteomes" id="UP000627292">
    <property type="component" value="Unassembled WGS sequence"/>
</dbReference>
<dbReference type="RefSeq" id="WP_229687999.1">
    <property type="nucleotide sequence ID" value="NZ_BMIB01000005.1"/>
</dbReference>